<evidence type="ECO:0000259" key="3">
    <source>
        <dbReference type="PROSITE" id="PS51782"/>
    </source>
</evidence>
<dbReference type="PROSITE" id="PS51782">
    <property type="entry name" value="LYSM"/>
    <property type="match status" value="1"/>
</dbReference>
<evidence type="ECO:0000313" key="4">
    <source>
        <dbReference type="EMBL" id="TXC93320.1"/>
    </source>
</evidence>
<feature type="transmembrane region" description="Helical" evidence="2">
    <location>
        <begin position="50"/>
        <end position="74"/>
    </location>
</feature>
<dbReference type="EMBL" id="VOQF01000001">
    <property type="protein sequence ID" value="TXC93320.1"/>
    <property type="molecule type" value="Genomic_DNA"/>
</dbReference>
<feature type="compositionally biased region" description="Basic and acidic residues" evidence="1">
    <location>
        <begin position="1"/>
        <end position="38"/>
    </location>
</feature>
<dbReference type="CDD" id="cd00118">
    <property type="entry name" value="LysM"/>
    <property type="match status" value="1"/>
</dbReference>
<proteinExistence type="predicted"/>
<name>A0A5C6W9Z7_9BACI</name>
<keyword evidence="2" id="KW-0812">Transmembrane</keyword>
<evidence type="ECO:0000256" key="1">
    <source>
        <dbReference type="SAM" id="MobiDB-lite"/>
    </source>
</evidence>
<feature type="compositionally biased region" description="Polar residues" evidence="1">
    <location>
        <begin position="160"/>
        <end position="177"/>
    </location>
</feature>
<feature type="domain" description="LysM" evidence="3">
    <location>
        <begin position="184"/>
        <end position="230"/>
    </location>
</feature>
<organism evidence="4 5">
    <name type="scientific">Metabacillus litoralis</name>
    <dbReference type="NCBI Taxonomy" id="152268"/>
    <lineage>
        <taxon>Bacteria</taxon>
        <taxon>Bacillati</taxon>
        <taxon>Bacillota</taxon>
        <taxon>Bacilli</taxon>
        <taxon>Bacillales</taxon>
        <taxon>Bacillaceae</taxon>
        <taxon>Metabacillus</taxon>
    </lineage>
</organism>
<keyword evidence="2" id="KW-1133">Transmembrane helix</keyword>
<reference evidence="4 5" key="1">
    <citation type="journal article" date="2005" name="Int. J. Syst. Evol. Microbiol.">
        <title>Bacillus litoralis sp. nov., isolated from a tidal flat of the Yellow Sea in Korea.</title>
        <authorList>
            <person name="Yoon J.H."/>
            <person name="Oh T.K."/>
        </authorList>
    </citation>
    <scope>NUCLEOTIDE SEQUENCE [LARGE SCALE GENOMIC DNA]</scope>
    <source>
        <strain evidence="4 5">SW-211</strain>
    </source>
</reference>
<sequence length="233" mass="26823">MSETGKQRTDQAENLRTKMIDDYKEQHGDYPPRGEVHKNKEKKSKLKLKYPIISLLALFFCLVPVLIFSFYLYYNDDSRTSKDNEETVGNDTIYIPKKNDNNDSTLTDETAIEAEETVSNEPDETIEADSQTEDQVATEEIEKIEEEQEQVEKQPEDSEIPNTTKTDTESASTNSNEQEYRDIITHKVGAGETLFKIAIKYYNSRTGEDIIRQYNDLNGNDIYEGQILKIPLK</sequence>
<evidence type="ECO:0000256" key="2">
    <source>
        <dbReference type="SAM" id="Phobius"/>
    </source>
</evidence>
<feature type="compositionally biased region" description="Acidic residues" evidence="1">
    <location>
        <begin position="113"/>
        <end position="149"/>
    </location>
</feature>
<dbReference type="RefSeq" id="WP_146946178.1">
    <property type="nucleotide sequence ID" value="NZ_VOQF01000001.1"/>
</dbReference>
<feature type="region of interest" description="Disordered" evidence="1">
    <location>
        <begin position="1"/>
        <end position="41"/>
    </location>
</feature>
<feature type="region of interest" description="Disordered" evidence="1">
    <location>
        <begin position="113"/>
        <end position="179"/>
    </location>
</feature>
<evidence type="ECO:0000313" key="5">
    <source>
        <dbReference type="Proteomes" id="UP000321363"/>
    </source>
</evidence>
<protein>
    <submittedName>
        <fullName evidence="4">LysM peptidoglycan-binding domain-containing protein</fullName>
    </submittedName>
</protein>
<keyword evidence="5" id="KW-1185">Reference proteome</keyword>
<dbReference type="InterPro" id="IPR018392">
    <property type="entry name" value="LysM"/>
</dbReference>
<gene>
    <name evidence="4" type="ORF">FS935_03770</name>
</gene>
<dbReference type="SUPFAM" id="SSF54106">
    <property type="entry name" value="LysM domain"/>
    <property type="match status" value="1"/>
</dbReference>
<comment type="caution">
    <text evidence="4">The sequence shown here is derived from an EMBL/GenBank/DDBJ whole genome shotgun (WGS) entry which is preliminary data.</text>
</comment>
<dbReference type="Proteomes" id="UP000321363">
    <property type="component" value="Unassembled WGS sequence"/>
</dbReference>
<dbReference type="Pfam" id="PF01476">
    <property type="entry name" value="LysM"/>
    <property type="match status" value="1"/>
</dbReference>
<keyword evidence="2" id="KW-0472">Membrane</keyword>
<dbReference type="SMART" id="SM00257">
    <property type="entry name" value="LysM"/>
    <property type="match status" value="1"/>
</dbReference>
<dbReference type="Gene3D" id="3.10.350.10">
    <property type="entry name" value="LysM domain"/>
    <property type="match status" value="1"/>
</dbReference>
<dbReference type="InterPro" id="IPR036779">
    <property type="entry name" value="LysM_dom_sf"/>
</dbReference>
<accession>A0A5C6W9Z7</accession>
<dbReference type="OrthoDB" id="2583609at2"/>
<dbReference type="AlphaFoldDB" id="A0A5C6W9Z7"/>